<dbReference type="InterPro" id="IPR027417">
    <property type="entry name" value="P-loop_NTPase"/>
</dbReference>
<proteinExistence type="predicted"/>
<dbReference type="InterPro" id="IPR011527">
    <property type="entry name" value="ABC1_TM_dom"/>
</dbReference>
<keyword evidence="3" id="KW-0547">Nucleotide-binding</keyword>
<keyword evidence="6 7" id="KW-0472">Membrane</keyword>
<feature type="transmembrane region" description="Helical" evidence="7">
    <location>
        <begin position="252"/>
        <end position="273"/>
    </location>
</feature>
<dbReference type="GO" id="GO:0005524">
    <property type="term" value="F:ATP binding"/>
    <property type="evidence" value="ECO:0007669"/>
    <property type="project" value="UniProtKB-KW"/>
</dbReference>
<sequence length="544" mass="56566">MKRRSPIDAFLRDQARRRHGDLAIAAISGAAWGTAATLMLGLSGWFLAGAAMAGVAGLVAVQAFNYLLPSAGLRAFAIVRTVGRYGERFFSHRAALHALAALRPALFAGIAALPPGRALALSSGEASARLVQDVDAVETLFVRRSSAWTAAASTLAGAGAIFLASPPAAAFFITGMAAQVLALRSMGAALTAAPSAEQLTAAGRLKDALGAYVPAVAELRCFGLMEQAIDAVMARDEELSAAVRRRRDADAMLDLVQAVLAGLTLVGVAALSADASLPLAALAVLCAFAGLEGIAGLVHASREQGGASTAIARLNATISDPVGPDMAESKDRARLVGRLQIDGLALRPGERLALVGPAGAGKTTLMEALVGLRAAPPERLLIDDRPVELDHPGWARALFAYAPQDAQLLTGSVADNLRLGAPDADEAALWQALSDAQLQARIMQLPHGLHTWIGDGGEVLSGGERRRLALARALLRPAPWLLLDEPTEGLDPATEAAVVAALDERLCRTGQGLVLISHRRAPLRLTPLQIDVRGHQSASKRQAP</sequence>
<keyword evidence="2 7" id="KW-0812">Transmembrane</keyword>
<accession>A0ABV2ELV6</accession>
<organism evidence="10 11">
    <name type="scientific">Phenylobacterium koreense</name>
    <dbReference type="NCBI Taxonomy" id="266125"/>
    <lineage>
        <taxon>Bacteria</taxon>
        <taxon>Pseudomonadati</taxon>
        <taxon>Pseudomonadota</taxon>
        <taxon>Alphaproteobacteria</taxon>
        <taxon>Caulobacterales</taxon>
        <taxon>Caulobacteraceae</taxon>
        <taxon>Phenylobacterium</taxon>
    </lineage>
</organism>
<reference evidence="10 11" key="1">
    <citation type="submission" date="2024-06" db="EMBL/GenBank/DDBJ databases">
        <title>Genomic Encyclopedia of Type Strains, Phase IV (KMG-IV): sequencing the most valuable type-strain genomes for metagenomic binning, comparative biology and taxonomic classification.</title>
        <authorList>
            <person name="Goeker M."/>
        </authorList>
    </citation>
    <scope>NUCLEOTIDE SEQUENCE [LARGE SCALE GENOMIC DNA]</scope>
    <source>
        <strain evidence="10 11">DSM 17809</strain>
    </source>
</reference>
<protein>
    <submittedName>
        <fullName evidence="10">ATP-binding cassette subfamily C protein CydC</fullName>
    </submittedName>
</protein>
<evidence type="ECO:0000256" key="1">
    <source>
        <dbReference type="ARBA" id="ARBA00004651"/>
    </source>
</evidence>
<name>A0ABV2ELV6_9CAUL</name>
<evidence type="ECO:0000313" key="10">
    <source>
        <dbReference type="EMBL" id="MET3528030.1"/>
    </source>
</evidence>
<evidence type="ECO:0000256" key="4">
    <source>
        <dbReference type="ARBA" id="ARBA00022840"/>
    </source>
</evidence>
<feature type="transmembrane region" description="Helical" evidence="7">
    <location>
        <begin position="46"/>
        <end position="68"/>
    </location>
</feature>
<dbReference type="SUPFAM" id="SSF52540">
    <property type="entry name" value="P-loop containing nucleoside triphosphate hydrolases"/>
    <property type="match status" value="1"/>
</dbReference>
<dbReference type="Proteomes" id="UP001549110">
    <property type="component" value="Unassembled WGS sequence"/>
</dbReference>
<evidence type="ECO:0000313" key="11">
    <source>
        <dbReference type="Proteomes" id="UP001549110"/>
    </source>
</evidence>
<dbReference type="InterPro" id="IPR003439">
    <property type="entry name" value="ABC_transporter-like_ATP-bd"/>
</dbReference>
<dbReference type="EMBL" id="JBEPLU010000002">
    <property type="protein sequence ID" value="MET3528030.1"/>
    <property type="molecule type" value="Genomic_DNA"/>
</dbReference>
<dbReference type="SUPFAM" id="SSF90123">
    <property type="entry name" value="ABC transporter transmembrane region"/>
    <property type="match status" value="1"/>
</dbReference>
<dbReference type="Pfam" id="PF00005">
    <property type="entry name" value="ABC_tran"/>
    <property type="match status" value="1"/>
</dbReference>
<keyword evidence="4 10" id="KW-0067">ATP-binding</keyword>
<dbReference type="InterPro" id="IPR039421">
    <property type="entry name" value="Type_1_exporter"/>
</dbReference>
<dbReference type="Gene3D" id="3.40.50.300">
    <property type="entry name" value="P-loop containing nucleotide triphosphate hydrolases"/>
    <property type="match status" value="1"/>
</dbReference>
<dbReference type="InterPro" id="IPR036640">
    <property type="entry name" value="ABC1_TM_sf"/>
</dbReference>
<dbReference type="PROSITE" id="PS00211">
    <property type="entry name" value="ABC_TRANSPORTER_1"/>
    <property type="match status" value="1"/>
</dbReference>
<dbReference type="SMART" id="SM00382">
    <property type="entry name" value="AAA"/>
    <property type="match status" value="1"/>
</dbReference>
<dbReference type="InterPro" id="IPR003593">
    <property type="entry name" value="AAA+_ATPase"/>
</dbReference>
<feature type="domain" description="ABC transporter" evidence="8">
    <location>
        <begin position="321"/>
        <end position="543"/>
    </location>
</feature>
<evidence type="ECO:0000259" key="8">
    <source>
        <dbReference type="PROSITE" id="PS50893"/>
    </source>
</evidence>
<feature type="transmembrane region" description="Helical" evidence="7">
    <location>
        <begin position="21"/>
        <end position="40"/>
    </location>
</feature>
<keyword evidence="11" id="KW-1185">Reference proteome</keyword>
<evidence type="ECO:0000256" key="2">
    <source>
        <dbReference type="ARBA" id="ARBA00022692"/>
    </source>
</evidence>
<feature type="domain" description="ABC transmembrane type-1" evidence="9">
    <location>
        <begin position="23"/>
        <end position="273"/>
    </location>
</feature>
<evidence type="ECO:0000259" key="9">
    <source>
        <dbReference type="PROSITE" id="PS50929"/>
    </source>
</evidence>
<evidence type="ECO:0000256" key="7">
    <source>
        <dbReference type="SAM" id="Phobius"/>
    </source>
</evidence>
<dbReference type="Gene3D" id="1.20.1560.10">
    <property type="entry name" value="ABC transporter type 1, transmembrane domain"/>
    <property type="match status" value="1"/>
</dbReference>
<dbReference type="PROSITE" id="PS50893">
    <property type="entry name" value="ABC_TRANSPORTER_2"/>
    <property type="match status" value="1"/>
</dbReference>
<dbReference type="InterPro" id="IPR017871">
    <property type="entry name" value="ABC_transporter-like_CS"/>
</dbReference>
<dbReference type="PANTHER" id="PTHR24221">
    <property type="entry name" value="ATP-BINDING CASSETTE SUB-FAMILY B"/>
    <property type="match status" value="1"/>
</dbReference>
<evidence type="ECO:0000256" key="3">
    <source>
        <dbReference type="ARBA" id="ARBA00022741"/>
    </source>
</evidence>
<dbReference type="PANTHER" id="PTHR24221:SF654">
    <property type="entry name" value="ATP-BINDING CASSETTE SUB-FAMILY B MEMBER 6"/>
    <property type="match status" value="1"/>
</dbReference>
<gene>
    <name evidence="10" type="ORF">ABID41_003148</name>
</gene>
<dbReference type="PROSITE" id="PS50929">
    <property type="entry name" value="ABC_TM1F"/>
    <property type="match status" value="1"/>
</dbReference>
<feature type="transmembrane region" description="Helical" evidence="7">
    <location>
        <begin position="94"/>
        <end position="113"/>
    </location>
</feature>
<keyword evidence="5 7" id="KW-1133">Transmembrane helix</keyword>
<evidence type="ECO:0000256" key="5">
    <source>
        <dbReference type="ARBA" id="ARBA00022989"/>
    </source>
</evidence>
<comment type="caution">
    <text evidence="10">The sequence shown here is derived from an EMBL/GenBank/DDBJ whole genome shotgun (WGS) entry which is preliminary data.</text>
</comment>
<dbReference type="RefSeq" id="WP_354298028.1">
    <property type="nucleotide sequence ID" value="NZ_JBEPLU010000002.1"/>
</dbReference>
<evidence type="ECO:0000256" key="6">
    <source>
        <dbReference type="ARBA" id="ARBA00023136"/>
    </source>
</evidence>
<feature type="transmembrane region" description="Helical" evidence="7">
    <location>
        <begin position="155"/>
        <end position="178"/>
    </location>
</feature>
<feature type="transmembrane region" description="Helical" evidence="7">
    <location>
        <begin position="279"/>
        <end position="298"/>
    </location>
</feature>
<comment type="subcellular location">
    <subcellularLocation>
        <location evidence="1">Cell membrane</location>
        <topology evidence="1">Multi-pass membrane protein</topology>
    </subcellularLocation>
</comment>